<name>A0ABM0K1B6_APLCA</name>
<dbReference type="GeneID" id="101851523"/>
<keyword evidence="3" id="KW-0805">Transcription regulation</keyword>
<dbReference type="CDD" id="cd08048">
    <property type="entry name" value="HFD_TAF11"/>
    <property type="match status" value="1"/>
</dbReference>
<feature type="region of interest" description="Disordered" evidence="6">
    <location>
        <begin position="1"/>
        <end position="161"/>
    </location>
</feature>
<keyword evidence="8" id="KW-1185">Reference proteome</keyword>
<dbReference type="InterPro" id="IPR045127">
    <property type="entry name" value="TAF11-like"/>
</dbReference>
<feature type="compositionally biased region" description="Low complexity" evidence="6">
    <location>
        <begin position="14"/>
        <end position="28"/>
    </location>
</feature>
<evidence type="ECO:0000256" key="2">
    <source>
        <dbReference type="ARBA" id="ARBA00009788"/>
    </source>
</evidence>
<evidence type="ECO:0000256" key="4">
    <source>
        <dbReference type="ARBA" id="ARBA00023163"/>
    </source>
</evidence>
<feature type="compositionally biased region" description="Low complexity" evidence="6">
    <location>
        <begin position="137"/>
        <end position="151"/>
    </location>
</feature>
<protein>
    <submittedName>
        <fullName evidence="9">Transcription initiation factor TFIID subunit 11 isoform X1</fullName>
    </submittedName>
</protein>
<accession>A0ABM0K1B6</accession>
<keyword evidence="5" id="KW-0539">Nucleus</keyword>
<dbReference type="Proteomes" id="UP000694888">
    <property type="component" value="Unplaced"/>
</dbReference>
<dbReference type="Pfam" id="PF04719">
    <property type="entry name" value="TAFII28"/>
    <property type="match status" value="1"/>
</dbReference>
<dbReference type="Gene3D" id="1.10.20.10">
    <property type="entry name" value="Histone, subunit A"/>
    <property type="match status" value="1"/>
</dbReference>
<evidence type="ECO:0000256" key="1">
    <source>
        <dbReference type="ARBA" id="ARBA00004123"/>
    </source>
</evidence>
<gene>
    <name evidence="9" type="primary">LOC101851523</name>
</gene>
<feature type="compositionally biased region" description="Polar residues" evidence="6">
    <location>
        <begin position="29"/>
        <end position="46"/>
    </location>
</feature>
<feature type="compositionally biased region" description="Polar residues" evidence="6">
    <location>
        <begin position="86"/>
        <end position="104"/>
    </location>
</feature>
<evidence type="ECO:0000256" key="6">
    <source>
        <dbReference type="SAM" id="MobiDB-lite"/>
    </source>
</evidence>
<dbReference type="SUPFAM" id="SSF47113">
    <property type="entry name" value="Histone-fold"/>
    <property type="match status" value="1"/>
</dbReference>
<feature type="domain" description="TAFII28-like protein" evidence="7">
    <location>
        <begin position="190"/>
        <end position="274"/>
    </location>
</feature>
<reference evidence="9" key="1">
    <citation type="submission" date="2025-08" db="UniProtKB">
        <authorList>
            <consortium name="RefSeq"/>
        </authorList>
    </citation>
    <scope>IDENTIFICATION</scope>
</reference>
<organism evidence="8 9">
    <name type="scientific">Aplysia californica</name>
    <name type="common">California sea hare</name>
    <dbReference type="NCBI Taxonomy" id="6500"/>
    <lineage>
        <taxon>Eukaryota</taxon>
        <taxon>Metazoa</taxon>
        <taxon>Spiralia</taxon>
        <taxon>Lophotrochozoa</taxon>
        <taxon>Mollusca</taxon>
        <taxon>Gastropoda</taxon>
        <taxon>Heterobranchia</taxon>
        <taxon>Euthyneura</taxon>
        <taxon>Tectipleura</taxon>
        <taxon>Aplysiida</taxon>
        <taxon>Aplysioidea</taxon>
        <taxon>Aplysiidae</taxon>
        <taxon>Aplysia</taxon>
    </lineage>
</organism>
<dbReference type="InterPro" id="IPR009072">
    <property type="entry name" value="Histone-fold"/>
</dbReference>
<feature type="compositionally biased region" description="Basic and acidic residues" evidence="6">
    <location>
        <begin position="105"/>
        <end position="136"/>
    </location>
</feature>
<proteinExistence type="inferred from homology"/>
<sequence>MDEFGDKASDENVSSLSLGASSSTSLSSPTNGMQVDTLSSPSQSQGELKVDDGGAADGEKRNASFLSPSPSPSPGTPTSGKESSPVLGSSTDKLGSSPKTSRGSTPEKRASSSDREKTPEGGGSGKDRSSSHEKSEPSTSASSSSTSAGPSQDRKRKFEMSEEEIKQVLKKHQKQEEDRMKMQGGFHERVLVSNFSEEQLNRYEMFRRATFPKAAIKRLMQNITGTTVSQNVVIAMSGIAKVFVGEVMETALDVLEKWDESEPLQPRHLREAVRVLRAKDMIPSTKSKKTLF</sequence>
<dbReference type="PANTHER" id="PTHR13218:SF8">
    <property type="entry name" value="TRANSCRIPTION INITIATION FACTOR TFIID SUBUNIT 11"/>
    <property type="match status" value="1"/>
</dbReference>
<feature type="compositionally biased region" description="Basic and acidic residues" evidence="6">
    <location>
        <begin position="48"/>
        <end position="62"/>
    </location>
</feature>
<comment type="subcellular location">
    <subcellularLocation>
        <location evidence="1">Nucleus</location>
    </subcellularLocation>
</comment>
<dbReference type="PANTHER" id="PTHR13218">
    <property type="entry name" value="TRANSCRIPTION INITIATION FACTOR TFIID SUBUNIT 11-RELATED"/>
    <property type="match status" value="1"/>
</dbReference>
<dbReference type="InterPro" id="IPR006809">
    <property type="entry name" value="TAFII28_dom"/>
</dbReference>
<keyword evidence="4" id="KW-0804">Transcription</keyword>
<evidence type="ECO:0000313" key="9">
    <source>
        <dbReference type="RefSeq" id="XP_005106421.1"/>
    </source>
</evidence>
<evidence type="ECO:0000256" key="5">
    <source>
        <dbReference type="ARBA" id="ARBA00023242"/>
    </source>
</evidence>
<dbReference type="RefSeq" id="XP_005106421.1">
    <property type="nucleotide sequence ID" value="XM_005106364.3"/>
</dbReference>
<evidence type="ECO:0000313" key="8">
    <source>
        <dbReference type="Proteomes" id="UP000694888"/>
    </source>
</evidence>
<feature type="compositionally biased region" description="Basic and acidic residues" evidence="6">
    <location>
        <begin position="152"/>
        <end position="161"/>
    </location>
</feature>
<evidence type="ECO:0000256" key="3">
    <source>
        <dbReference type="ARBA" id="ARBA00023015"/>
    </source>
</evidence>
<feature type="compositionally biased region" description="Low complexity" evidence="6">
    <location>
        <begin position="76"/>
        <end position="85"/>
    </location>
</feature>
<evidence type="ECO:0000259" key="7">
    <source>
        <dbReference type="Pfam" id="PF04719"/>
    </source>
</evidence>
<comment type="similarity">
    <text evidence="2">Belongs to the TAF11 family.</text>
</comment>
<feature type="compositionally biased region" description="Basic and acidic residues" evidence="6">
    <location>
        <begin position="1"/>
        <end position="10"/>
    </location>
</feature>